<sequence>MVALDIVNENRKSVKIRSSEIKNILEMKEDIEICQDISDTIKEKDVFVFDCQLERRIFALKSEIEAMIMETLGEAVPEEDGGIYFQDVSYYIKALSDEIEEEIQEEYIFDNVRCHFSIYNVSQNFDDFKFVFIVAFKDIDIHKLNSIADVVANRLLRGKSKFYS</sequence>
<accession>A0A544QT13</accession>
<name>A0A544QT13_9FIRM</name>
<gene>
    <name evidence="1" type="ORF">EXD82_09785</name>
</gene>
<dbReference type="Proteomes" id="UP000317863">
    <property type="component" value="Unassembled WGS sequence"/>
</dbReference>
<reference evidence="1 2" key="1">
    <citation type="submission" date="2019-02" db="EMBL/GenBank/DDBJ databases">
        <title>Peptostreptococcaceae bacterium ZHW00191 nov., a new bacterium isolated from the human gut.</title>
        <authorList>
            <person name="Zhou H.-W."/>
            <person name="Chen X.-J."/>
        </authorList>
    </citation>
    <scope>NUCLEOTIDE SEQUENCE [LARGE SCALE GENOMIC DNA]</scope>
    <source>
        <strain evidence="1 2">ZHW00191</strain>
    </source>
</reference>
<dbReference type="EMBL" id="SGJB01000022">
    <property type="protein sequence ID" value="TQQ83177.1"/>
    <property type="molecule type" value="Genomic_DNA"/>
</dbReference>
<comment type="caution">
    <text evidence="1">The sequence shown here is derived from an EMBL/GenBank/DDBJ whole genome shotgun (WGS) entry which is preliminary data.</text>
</comment>
<dbReference type="RefSeq" id="WP_142536733.1">
    <property type="nucleotide sequence ID" value="NZ_SGJB01000022.1"/>
</dbReference>
<dbReference type="AlphaFoldDB" id="A0A544QT13"/>
<proteinExistence type="predicted"/>
<dbReference type="OrthoDB" id="1757712at2"/>
<protein>
    <submittedName>
        <fullName evidence="1">Uncharacterized protein</fullName>
    </submittedName>
</protein>
<organism evidence="1 2">
    <name type="scientific">Peptacetobacter hominis</name>
    <dbReference type="NCBI Taxonomy" id="2743610"/>
    <lineage>
        <taxon>Bacteria</taxon>
        <taxon>Bacillati</taxon>
        <taxon>Bacillota</taxon>
        <taxon>Clostridia</taxon>
        <taxon>Peptostreptococcales</taxon>
        <taxon>Peptostreptococcaceae</taxon>
        <taxon>Peptacetobacter</taxon>
    </lineage>
</organism>
<evidence type="ECO:0000313" key="1">
    <source>
        <dbReference type="EMBL" id="TQQ83177.1"/>
    </source>
</evidence>
<evidence type="ECO:0000313" key="2">
    <source>
        <dbReference type="Proteomes" id="UP000317863"/>
    </source>
</evidence>
<keyword evidence="2" id="KW-1185">Reference proteome</keyword>